<comment type="caution">
    <text evidence="2">The sequence shown here is derived from an EMBL/GenBank/DDBJ whole genome shotgun (WGS) entry which is preliminary data.</text>
</comment>
<gene>
    <name evidence="2" type="ORF">SKAU_G00023610</name>
</gene>
<dbReference type="AlphaFoldDB" id="A0A9Q1JDD2"/>
<feature type="region of interest" description="Disordered" evidence="1">
    <location>
        <begin position="74"/>
        <end position="96"/>
    </location>
</feature>
<dbReference type="Proteomes" id="UP001152622">
    <property type="component" value="Chromosome 1"/>
</dbReference>
<accession>A0A9Q1JDD2</accession>
<evidence type="ECO:0000313" key="2">
    <source>
        <dbReference type="EMBL" id="KAJ8381583.1"/>
    </source>
</evidence>
<dbReference type="EMBL" id="JAINUF010000001">
    <property type="protein sequence ID" value="KAJ8381583.1"/>
    <property type="molecule type" value="Genomic_DNA"/>
</dbReference>
<organism evidence="2 3">
    <name type="scientific">Synaphobranchus kaupii</name>
    <name type="common">Kaup's arrowtooth eel</name>
    <dbReference type="NCBI Taxonomy" id="118154"/>
    <lineage>
        <taxon>Eukaryota</taxon>
        <taxon>Metazoa</taxon>
        <taxon>Chordata</taxon>
        <taxon>Craniata</taxon>
        <taxon>Vertebrata</taxon>
        <taxon>Euteleostomi</taxon>
        <taxon>Actinopterygii</taxon>
        <taxon>Neopterygii</taxon>
        <taxon>Teleostei</taxon>
        <taxon>Anguilliformes</taxon>
        <taxon>Synaphobranchidae</taxon>
        <taxon>Synaphobranchus</taxon>
    </lineage>
</organism>
<proteinExistence type="predicted"/>
<sequence length="96" mass="10833">MEKHGVYSILRAFWEVLWKSTRVEQMNSRECSGKISAVMSEVTMTRGSVKELGHYNFLSAQFEFDSQRSPLRIPGGTLIPRTHPAPSGFSRVADES</sequence>
<reference evidence="2" key="1">
    <citation type="journal article" date="2023" name="Science">
        <title>Genome structures resolve the early diversification of teleost fishes.</title>
        <authorList>
            <person name="Parey E."/>
            <person name="Louis A."/>
            <person name="Montfort J."/>
            <person name="Bouchez O."/>
            <person name="Roques C."/>
            <person name="Iampietro C."/>
            <person name="Lluch J."/>
            <person name="Castinel A."/>
            <person name="Donnadieu C."/>
            <person name="Desvignes T."/>
            <person name="Floi Bucao C."/>
            <person name="Jouanno E."/>
            <person name="Wen M."/>
            <person name="Mejri S."/>
            <person name="Dirks R."/>
            <person name="Jansen H."/>
            <person name="Henkel C."/>
            <person name="Chen W.J."/>
            <person name="Zahm M."/>
            <person name="Cabau C."/>
            <person name="Klopp C."/>
            <person name="Thompson A.W."/>
            <person name="Robinson-Rechavi M."/>
            <person name="Braasch I."/>
            <person name="Lecointre G."/>
            <person name="Bobe J."/>
            <person name="Postlethwait J.H."/>
            <person name="Berthelot C."/>
            <person name="Roest Crollius H."/>
            <person name="Guiguen Y."/>
        </authorList>
    </citation>
    <scope>NUCLEOTIDE SEQUENCE</scope>
    <source>
        <strain evidence="2">WJC10195</strain>
    </source>
</reference>
<protein>
    <submittedName>
        <fullName evidence="2">Uncharacterized protein</fullName>
    </submittedName>
</protein>
<name>A0A9Q1JDD2_SYNKA</name>
<keyword evidence="3" id="KW-1185">Reference proteome</keyword>
<evidence type="ECO:0000313" key="3">
    <source>
        <dbReference type="Proteomes" id="UP001152622"/>
    </source>
</evidence>
<evidence type="ECO:0000256" key="1">
    <source>
        <dbReference type="SAM" id="MobiDB-lite"/>
    </source>
</evidence>